<evidence type="ECO:0000259" key="1">
    <source>
        <dbReference type="Pfam" id="PF13649"/>
    </source>
</evidence>
<feature type="domain" description="Methyltransferase" evidence="1">
    <location>
        <begin position="64"/>
        <end position="165"/>
    </location>
</feature>
<evidence type="ECO:0000313" key="2">
    <source>
        <dbReference type="EMBL" id="KAE8354979.1"/>
    </source>
</evidence>
<dbReference type="OrthoDB" id="5339271at2759"/>
<sequence length="289" mass="32328">MPPMTNQEIYDMYSSEYHCDYYDCVVGDVVPVSDAGVYRQAFQQMHILRAQKSQQPDPADRYLVLDIGTGSGRVLNDLAATEGHSLHTTDLMGIDNSQYMLDRAEARALAGRISWVLHSAFDLESLVAGREVDLLIFAIGSIGHFHAPAQSERFLEQVGCVLRPGSGRAYISIRDCCFMENATLGGQEKGVMEVASKTFPGVLYRGELVDVRVEGRVRFDRCTFQAFRMDARGREVTLEENDYWTTMRLWEKGELAVMASGYGLVVVDTVKAIDETIFVLRKEPSMATL</sequence>
<accession>A0A5N6ZDY5</accession>
<dbReference type="Proteomes" id="UP000327118">
    <property type="component" value="Unassembled WGS sequence"/>
</dbReference>
<dbReference type="Gene3D" id="3.40.50.150">
    <property type="entry name" value="Vaccinia Virus protein VP39"/>
    <property type="match status" value="1"/>
</dbReference>
<keyword evidence="2" id="KW-0808">Transferase</keyword>
<dbReference type="InterPro" id="IPR041698">
    <property type="entry name" value="Methyltransf_25"/>
</dbReference>
<gene>
    <name evidence="2" type="ORF">BDV28DRAFT_129897</name>
</gene>
<evidence type="ECO:0000313" key="3">
    <source>
        <dbReference type="Proteomes" id="UP000327118"/>
    </source>
</evidence>
<dbReference type="CDD" id="cd02440">
    <property type="entry name" value="AdoMet_MTases"/>
    <property type="match status" value="1"/>
</dbReference>
<dbReference type="Pfam" id="PF13649">
    <property type="entry name" value="Methyltransf_25"/>
    <property type="match status" value="1"/>
</dbReference>
<keyword evidence="2" id="KW-0489">Methyltransferase</keyword>
<dbReference type="GO" id="GO:0032259">
    <property type="term" value="P:methylation"/>
    <property type="evidence" value="ECO:0007669"/>
    <property type="project" value="UniProtKB-KW"/>
</dbReference>
<dbReference type="EMBL" id="ML739061">
    <property type="protein sequence ID" value="KAE8354979.1"/>
    <property type="molecule type" value="Genomic_DNA"/>
</dbReference>
<proteinExistence type="predicted"/>
<name>A0A5N6ZDY5_9EURO</name>
<protein>
    <submittedName>
        <fullName evidence="2">S-adenosyl-L-methionine-dependent methyltransferase</fullName>
    </submittedName>
</protein>
<reference evidence="3" key="1">
    <citation type="submission" date="2019-04" db="EMBL/GenBank/DDBJ databases">
        <title>Friends and foes A comparative genomics studyof 23 Aspergillus species from section Flavi.</title>
        <authorList>
            <consortium name="DOE Joint Genome Institute"/>
            <person name="Kjaerbolling I."/>
            <person name="Vesth T."/>
            <person name="Frisvad J.C."/>
            <person name="Nybo J.L."/>
            <person name="Theobald S."/>
            <person name="Kildgaard S."/>
            <person name="Isbrandt T."/>
            <person name="Kuo A."/>
            <person name="Sato A."/>
            <person name="Lyhne E.K."/>
            <person name="Kogle M.E."/>
            <person name="Wiebenga A."/>
            <person name="Kun R.S."/>
            <person name="Lubbers R.J."/>
            <person name="Makela M.R."/>
            <person name="Barry K."/>
            <person name="Chovatia M."/>
            <person name="Clum A."/>
            <person name="Daum C."/>
            <person name="Haridas S."/>
            <person name="He G."/>
            <person name="LaButti K."/>
            <person name="Lipzen A."/>
            <person name="Mondo S."/>
            <person name="Riley R."/>
            <person name="Salamov A."/>
            <person name="Simmons B.A."/>
            <person name="Magnuson J.K."/>
            <person name="Henrissat B."/>
            <person name="Mortensen U.H."/>
            <person name="Larsen T.O."/>
            <person name="Devries R.P."/>
            <person name="Grigoriev I.V."/>
            <person name="Machida M."/>
            <person name="Baker S.E."/>
            <person name="Andersen M.R."/>
        </authorList>
    </citation>
    <scope>NUCLEOTIDE SEQUENCE [LARGE SCALE GENOMIC DNA]</scope>
    <source>
        <strain evidence="3">CBS 553.77</strain>
    </source>
</reference>
<dbReference type="GO" id="GO:0008168">
    <property type="term" value="F:methyltransferase activity"/>
    <property type="evidence" value="ECO:0007669"/>
    <property type="project" value="UniProtKB-KW"/>
</dbReference>
<keyword evidence="3" id="KW-1185">Reference proteome</keyword>
<organism evidence="2 3">
    <name type="scientific">Aspergillus coremiiformis</name>
    <dbReference type="NCBI Taxonomy" id="138285"/>
    <lineage>
        <taxon>Eukaryota</taxon>
        <taxon>Fungi</taxon>
        <taxon>Dikarya</taxon>
        <taxon>Ascomycota</taxon>
        <taxon>Pezizomycotina</taxon>
        <taxon>Eurotiomycetes</taxon>
        <taxon>Eurotiomycetidae</taxon>
        <taxon>Eurotiales</taxon>
        <taxon>Aspergillaceae</taxon>
        <taxon>Aspergillus</taxon>
        <taxon>Aspergillus subgen. Circumdati</taxon>
    </lineage>
</organism>
<dbReference type="InterPro" id="IPR029063">
    <property type="entry name" value="SAM-dependent_MTases_sf"/>
</dbReference>
<dbReference type="SUPFAM" id="SSF53335">
    <property type="entry name" value="S-adenosyl-L-methionine-dependent methyltransferases"/>
    <property type="match status" value="1"/>
</dbReference>
<dbReference type="AlphaFoldDB" id="A0A5N6ZDY5"/>